<dbReference type="InterPro" id="IPR012337">
    <property type="entry name" value="RNaseH-like_sf"/>
</dbReference>
<comment type="caution">
    <text evidence="3">The sequence shown here is derived from an EMBL/GenBank/DDBJ whole genome shotgun (WGS) entry which is preliminary data.</text>
</comment>
<feature type="region of interest" description="Disordered" evidence="1">
    <location>
        <begin position="441"/>
        <end position="460"/>
    </location>
</feature>
<keyword evidence="4" id="KW-1185">Reference proteome</keyword>
<dbReference type="InterPro" id="IPR006580">
    <property type="entry name" value="Znf_TTF"/>
</dbReference>
<organism evidence="3 4">
    <name type="scientific">Panicum virgatum</name>
    <name type="common">Blackwell switchgrass</name>
    <dbReference type="NCBI Taxonomy" id="38727"/>
    <lineage>
        <taxon>Eukaryota</taxon>
        <taxon>Viridiplantae</taxon>
        <taxon>Streptophyta</taxon>
        <taxon>Embryophyta</taxon>
        <taxon>Tracheophyta</taxon>
        <taxon>Spermatophyta</taxon>
        <taxon>Magnoliopsida</taxon>
        <taxon>Liliopsida</taxon>
        <taxon>Poales</taxon>
        <taxon>Poaceae</taxon>
        <taxon>PACMAD clade</taxon>
        <taxon>Panicoideae</taxon>
        <taxon>Panicodae</taxon>
        <taxon>Paniceae</taxon>
        <taxon>Panicinae</taxon>
        <taxon>Panicum</taxon>
        <taxon>Panicum sect. Hiantes</taxon>
    </lineage>
</organism>
<sequence>MPGTLAGRWPPCTATCSLLTCSQLSEVQTLNLEIDRTFSMSGNKLDRFLKRKSPPPNDNNKNNEGDISRTRRDCTASNTNYTSHRSSRISRQEVNFDELPYDPADRKRISDYIGDQLQNDVRRKYLTRCPCKPPLGFKFPVTMIAGFPRRCQHEWFNKYGWLEYNCNKGQGGNDAFVIDGWDGYNKSDRLRDHVGSKCNSFHNTAVKRCDNLLKPGQSIGLAFHGHDETEESTNKGNFRELVQLLAMENGKVKKVVGKIQRDIANCFAEIIVKSIIEEIGGDVFCLLVDESADVSGKEQMVVVLRYVDKLGVIKERLIAVVRVQETSASCMISNIDNLFAKYGLSIKQIRGQGYDGASNMRGEFNGLRALIVRENNPAHYIHCFAHQLQLVIVVVAKKNDDASDFFDMISLLLTVAGASCKCKDMIREKQQERVRKAIGSGQLHSGTGLNQEQSHQTAGDTHWGSHYKILKSLSNLFSEIIEVLQYVEKEVPNDAKRRQARGLLDYLKDFDFVFHLHLIMLILGHANCLSLSLQRKDKHILEAMLEVKLTKQKFQQIRDNGWDSLLQDVQSFCEKHGIPKLDMDEEYIDRHRPRKKTNRTNYQHYKYDCFNPIIDLQLAEFNDRFNEANSQLLTQIATFHPKNSFEAFKFESLMELAKSYPDDFDSTQLRDLGRELNIYIDNVKADERFANLNTISELAKLMVGTNKHLGFPLVYRLLKLVLVLPVATASVERCFSAIKIVKTILRNRIGDGFLNDCIVCFVEQEFLATIPIDDVITRFHKMDDRNRRGNR</sequence>
<evidence type="ECO:0000256" key="1">
    <source>
        <dbReference type="SAM" id="MobiDB-lite"/>
    </source>
</evidence>
<dbReference type="InterPro" id="IPR025398">
    <property type="entry name" value="DUF4371"/>
</dbReference>
<dbReference type="SMART" id="SM00597">
    <property type="entry name" value="ZnF_TTF"/>
    <property type="match status" value="1"/>
</dbReference>
<dbReference type="AlphaFoldDB" id="A0A8T0RRM7"/>
<proteinExistence type="predicted"/>
<reference evidence="3" key="1">
    <citation type="submission" date="2020-05" db="EMBL/GenBank/DDBJ databases">
        <title>WGS assembly of Panicum virgatum.</title>
        <authorList>
            <person name="Lovell J.T."/>
            <person name="Jenkins J."/>
            <person name="Shu S."/>
            <person name="Juenger T.E."/>
            <person name="Schmutz J."/>
        </authorList>
    </citation>
    <scope>NUCLEOTIDE SEQUENCE</scope>
    <source>
        <strain evidence="3">AP13</strain>
    </source>
</reference>
<feature type="region of interest" description="Disordered" evidence="1">
    <location>
        <begin position="47"/>
        <end position="89"/>
    </location>
</feature>
<dbReference type="Proteomes" id="UP000823388">
    <property type="component" value="Chromosome 5N"/>
</dbReference>
<gene>
    <name evidence="3" type="ORF">PVAP13_5NG389381</name>
</gene>
<evidence type="ECO:0000313" key="3">
    <source>
        <dbReference type="EMBL" id="KAG2589041.1"/>
    </source>
</evidence>
<dbReference type="SUPFAM" id="SSF53098">
    <property type="entry name" value="Ribonuclease H-like"/>
    <property type="match status" value="1"/>
</dbReference>
<feature type="compositionally biased region" description="Polar residues" evidence="1">
    <location>
        <begin position="442"/>
        <end position="459"/>
    </location>
</feature>
<dbReference type="PANTHER" id="PTHR11697:SF230">
    <property type="entry name" value="ZINC FINGER, MYM DOMAIN CONTAINING 1"/>
    <property type="match status" value="1"/>
</dbReference>
<dbReference type="PANTHER" id="PTHR11697">
    <property type="entry name" value="GENERAL TRANSCRIPTION FACTOR 2-RELATED ZINC FINGER PROTEIN"/>
    <property type="match status" value="1"/>
</dbReference>
<dbReference type="InterPro" id="IPR055298">
    <property type="entry name" value="AtLOH3-like"/>
</dbReference>
<dbReference type="Pfam" id="PF14291">
    <property type="entry name" value="DUF4371"/>
    <property type="match status" value="2"/>
</dbReference>
<evidence type="ECO:0000313" key="4">
    <source>
        <dbReference type="Proteomes" id="UP000823388"/>
    </source>
</evidence>
<feature type="compositionally biased region" description="Basic and acidic residues" evidence="1">
    <location>
        <begin position="61"/>
        <end position="74"/>
    </location>
</feature>
<protein>
    <recommendedName>
        <fullName evidence="2">TTF-type domain-containing protein</fullName>
    </recommendedName>
</protein>
<feature type="compositionally biased region" description="Polar residues" evidence="1">
    <location>
        <begin position="75"/>
        <end position="84"/>
    </location>
</feature>
<name>A0A8T0RRM7_PANVG</name>
<dbReference type="Pfam" id="PF05699">
    <property type="entry name" value="Dimer_Tnp_hAT"/>
    <property type="match status" value="1"/>
</dbReference>
<evidence type="ECO:0000259" key="2">
    <source>
        <dbReference type="SMART" id="SM00597"/>
    </source>
</evidence>
<feature type="domain" description="TTF-type" evidence="2">
    <location>
        <begin position="147"/>
        <end position="228"/>
    </location>
</feature>
<dbReference type="InterPro" id="IPR008906">
    <property type="entry name" value="HATC_C_dom"/>
</dbReference>
<dbReference type="GO" id="GO:0046983">
    <property type="term" value="F:protein dimerization activity"/>
    <property type="evidence" value="ECO:0007669"/>
    <property type="project" value="InterPro"/>
</dbReference>
<dbReference type="EMBL" id="CM029046">
    <property type="protein sequence ID" value="KAG2589041.1"/>
    <property type="molecule type" value="Genomic_DNA"/>
</dbReference>
<accession>A0A8T0RRM7</accession>